<proteinExistence type="predicted"/>
<sequence length="315" mass="37210">MASKKICIIAPYAFGYTSHIQTTLDEFEHVEATIIYLDLPSFSYKNGLHKAQNFFSKFLFGKNLKKTFVFSRIRSEIYNLGKQDTIFIIRPDLLDNATLEYLKKYTDRFISYYYDSTRRFPRKAEIIPFFDTVYSYDREDVAKYNLKFLTNYVFEESRESNTSYQFFNISTNDYRFPLLEKLAAYLKQKGWSYKILVFNGSEMPSEHVEIITTQQSIAEVSELIKKSEIIVEIQRTEQIGLSFRIFEALGHRKKLITTNKDIVNYDFYHPQNILVVDEEDIEIPESFVTSPYVEIAPEILSKYKIENWVKPVFSI</sequence>
<accession>A0A3L9YD35</accession>
<dbReference type="EMBL" id="REFC01000013">
    <property type="protein sequence ID" value="RMA58561.1"/>
    <property type="molecule type" value="Genomic_DNA"/>
</dbReference>
<evidence type="ECO:0000313" key="1">
    <source>
        <dbReference type="EMBL" id="RMA58561.1"/>
    </source>
</evidence>
<dbReference type="OrthoDB" id="3251881at2"/>
<reference evidence="1 2" key="1">
    <citation type="submission" date="2018-10" db="EMBL/GenBank/DDBJ databases">
        <title>Genomic Encyclopedia of Archaeal and Bacterial Type Strains, Phase II (KMG-II): from individual species to whole genera.</title>
        <authorList>
            <person name="Goeker M."/>
        </authorList>
    </citation>
    <scope>NUCLEOTIDE SEQUENCE [LARGE SCALE GENOMIC DNA]</scope>
    <source>
        <strain evidence="1 2">DSM 23424</strain>
    </source>
</reference>
<dbReference type="RefSeq" id="WP_121907511.1">
    <property type="nucleotide sequence ID" value="NZ_REFC01000013.1"/>
</dbReference>
<gene>
    <name evidence="1" type="ORF">BXY75_1934</name>
</gene>
<comment type="caution">
    <text evidence="1">The sequence shown here is derived from an EMBL/GenBank/DDBJ whole genome shotgun (WGS) entry which is preliminary data.</text>
</comment>
<protein>
    <submittedName>
        <fullName evidence="1">Uncharacterized protein</fullName>
    </submittedName>
</protein>
<keyword evidence="2" id="KW-1185">Reference proteome</keyword>
<dbReference type="AlphaFoldDB" id="A0A3L9YD35"/>
<evidence type="ECO:0000313" key="2">
    <source>
        <dbReference type="Proteomes" id="UP000271339"/>
    </source>
</evidence>
<organism evidence="1 2">
    <name type="scientific">Ulvibacter antarcticus</name>
    <dbReference type="NCBI Taxonomy" id="442714"/>
    <lineage>
        <taxon>Bacteria</taxon>
        <taxon>Pseudomonadati</taxon>
        <taxon>Bacteroidota</taxon>
        <taxon>Flavobacteriia</taxon>
        <taxon>Flavobacteriales</taxon>
        <taxon>Flavobacteriaceae</taxon>
        <taxon>Ulvibacter</taxon>
    </lineage>
</organism>
<name>A0A3L9YD35_9FLAO</name>
<dbReference type="Proteomes" id="UP000271339">
    <property type="component" value="Unassembled WGS sequence"/>
</dbReference>